<dbReference type="KEGG" id="cgo:Corgl_1463"/>
<dbReference type="InterPro" id="IPR035906">
    <property type="entry name" value="MetI-like_sf"/>
</dbReference>
<evidence type="ECO:0000256" key="7">
    <source>
        <dbReference type="ARBA" id="ARBA00022989"/>
    </source>
</evidence>
<evidence type="ECO:0000256" key="1">
    <source>
        <dbReference type="ARBA" id="ARBA00004651"/>
    </source>
</evidence>
<dbReference type="PANTHER" id="PTHR30614">
    <property type="entry name" value="MEMBRANE COMPONENT OF AMINO ACID ABC TRANSPORTER"/>
    <property type="match status" value="1"/>
</dbReference>
<dbReference type="HOGENOM" id="CLU_590133_0_0_11"/>
<evidence type="ECO:0000256" key="5">
    <source>
        <dbReference type="ARBA" id="ARBA00022692"/>
    </source>
</evidence>
<dbReference type="Pfam" id="PF00528">
    <property type="entry name" value="BPD_transp_1"/>
    <property type="match status" value="1"/>
</dbReference>
<dbReference type="Gene3D" id="1.10.3720.10">
    <property type="entry name" value="MetI-like"/>
    <property type="match status" value="1"/>
</dbReference>
<comment type="similarity">
    <text evidence="2">Belongs to the binding-protein-dependent transport system permease family. HisMQ subfamily.</text>
</comment>
<gene>
    <name evidence="12" type="ordered locus">Corgl_1463</name>
</gene>
<feature type="region of interest" description="Disordered" evidence="10">
    <location>
        <begin position="395"/>
        <end position="421"/>
    </location>
</feature>
<feature type="transmembrane region" description="Helical" evidence="9">
    <location>
        <begin position="362"/>
        <end position="386"/>
    </location>
</feature>
<dbReference type="EMBL" id="CP002628">
    <property type="protein sequence ID" value="AEB07563.1"/>
    <property type="molecule type" value="Genomic_DNA"/>
</dbReference>
<comment type="subcellular location">
    <subcellularLocation>
        <location evidence="1 9">Cell membrane</location>
        <topology evidence="1 9">Multi-pass membrane protein</topology>
    </subcellularLocation>
</comment>
<dbReference type="InterPro" id="IPR010065">
    <property type="entry name" value="AA_ABC_transptr_permease_3TM"/>
</dbReference>
<evidence type="ECO:0000313" key="12">
    <source>
        <dbReference type="EMBL" id="AEB07563.1"/>
    </source>
</evidence>
<keyword evidence="3 9" id="KW-0813">Transport</keyword>
<dbReference type="InterPro" id="IPR000515">
    <property type="entry name" value="MetI-like"/>
</dbReference>
<keyword evidence="7 9" id="KW-1133">Transmembrane helix</keyword>
<dbReference type="STRING" id="700015.Corgl_1463"/>
<reference evidence="13" key="1">
    <citation type="journal article" date="2013" name="Stand. Genomic Sci.">
        <title>Complete genome sequence of Coriobacterium glomerans type strain (PW2(T)) from the midgut of Pyrrhocoris apterus L. (red soldier bug).</title>
        <authorList>
            <person name="Stackebrandt E."/>
            <person name="Zeytun A."/>
            <person name="Lapidus A."/>
            <person name="Nolan M."/>
            <person name="Lucas S."/>
            <person name="Hammon N."/>
            <person name="Deshpande S."/>
            <person name="Cheng J.F."/>
            <person name="Tapia R."/>
            <person name="Goodwin L.A."/>
            <person name="Pitluck S."/>
            <person name="Liolios K."/>
            <person name="Pagani I."/>
            <person name="Ivanova N."/>
            <person name="Mavromatis K."/>
            <person name="Mikhailova N."/>
            <person name="Huntemann M."/>
            <person name="Pati A."/>
            <person name="Chen A."/>
            <person name="Palaniappan K."/>
            <person name="Chang Y.J."/>
            <person name="Land M."/>
            <person name="Hauser L."/>
            <person name="Rohde M."/>
            <person name="Pukall R."/>
            <person name="Goker M."/>
            <person name="Detter J.C."/>
            <person name="Woyke T."/>
            <person name="Bristow J."/>
            <person name="Eisen J.A."/>
            <person name="Markowitz V."/>
            <person name="Hugenholtz P."/>
            <person name="Kyrpides N.C."/>
            <person name="Klenk H.P."/>
        </authorList>
    </citation>
    <scope>NUCLEOTIDE SEQUENCE</scope>
    <source>
        <strain evidence="13">ATCC 49209 / DSM 20642 / JCM 10262 / PW2</strain>
    </source>
</reference>
<evidence type="ECO:0000256" key="2">
    <source>
        <dbReference type="ARBA" id="ARBA00010072"/>
    </source>
</evidence>
<evidence type="ECO:0000256" key="9">
    <source>
        <dbReference type="RuleBase" id="RU363032"/>
    </source>
</evidence>
<name>F2N8W3_CORGP</name>
<organism evidence="12 13">
    <name type="scientific">Coriobacterium glomerans (strain ATCC 49209 / DSM 20642 / JCM 10262 / PW2)</name>
    <dbReference type="NCBI Taxonomy" id="700015"/>
    <lineage>
        <taxon>Bacteria</taxon>
        <taxon>Bacillati</taxon>
        <taxon>Actinomycetota</taxon>
        <taxon>Coriobacteriia</taxon>
        <taxon>Coriobacteriales</taxon>
        <taxon>Coriobacteriaceae</taxon>
        <taxon>Coriobacterium</taxon>
    </lineage>
</organism>
<dbReference type="Proteomes" id="UP000006851">
    <property type="component" value="Chromosome"/>
</dbReference>
<keyword evidence="8 9" id="KW-0472">Membrane</keyword>
<dbReference type="SUPFAM" id="SSF161098">
    <property type="entry name" value="MetI-like"/>
    <property type="match status" value="1"/>
</dbReference>
<dbReference type="InterPro" id="IPR043429">
    <property type="entry name" value="ArtM/GltK/GlnP/TcyL/YhdX-like"/>
</dbReference>
<dbReference type="PANTHER" id="PTHR30614:SF20">
    <property type="entry name" value="GLUTAMINE TRANSPORT SYSTEM PERMEASE PROTEIN GLNP"/>
    <property type="match status" value="1"/>
</dbReference>
<dbReference type="eggNOG" id="COG0765">
    <property type="taxonomic scope" value="Bacteria"/>
</dbReference>
<dbReference type="NCBIfam" id="TIGR01726">
    <property type="entry name" value="HEQRo_perm_3TM"/>
    <property type="match status" value="1"/>
</dbReference>
<proteinExistence type="inferred from homology"/>
<keyword evidence="4" id="KW-1003">Cell membrane</keyword>
<keyword evidence="6" id="KW-0029">Amino-acid transport</keyword>
<dbReference type="CDD" id="cd06261">
    <property type="entry name" value="TM_PBP2"/>
    <property type="match status" value="1"/>
</dbReference>
<evidence type="ECO:0000256" key="4">
    <source>
        <dbReference type="ARBA" id="ARBA00022475"/>
    </source>
</evidence>
<dbReference type="GO" id="GO:0043190">
    <property type="term" value="C:ATP-binding cassette (ABC) transporter complex"/>
    <property type="evidence" value="ECO:0007669"/>
    <property type="project" value="InterPro"/>
</dbReference>
<evidence type="ECO:0000313" key="13">
    <source>
        <dbReference type="Proteomes" id="UP000006851"/>
    </source>
</evidence>
<sequence>MFFALAVLLCGGPRTACALTVERCTARSNADDETSDVMGGSETRVTWEATLGVDEGLRSLSLTLPENTAYRSADTRVVLLTGRDFMTRTEIGVEVGSKDQTLTLSFPEPINRAGKLNIQIYGVIFPAAGGQMQLTGSETNSAGSKALSDIPAITVVGVSPFEQAAQFLSAQPWVRSWNSNKFLRLFANPMILVTSFPVVLQGFLMSLAIAAISFPLAIPCGLLLAIMRRARSAVLRGIATTYVNIVRGTPMFLQIYIAFFGLPLAGVQVAPFALGIIVMFMNSGAYLCEIFRAGIASIDIGQGEAARSLGMTRSQTMVDVIVPQMFRAVIPNLTNEFILLYKDTSLLAAVGTMELVMYAKTIVANTGSITPYIVAAAFYLVITLPLSKITRHLERRVSSGRTRRHRSNTTASGDSARVAAS</sequence>
<keyword evidence="5 9" id="KW-0812">Transmembrane</keyword>
<dbReference type="GO" id="GO:0006865">
    <property type="term" value="P:amino acid transport"/>
    <property type="evidence" value="ECO:0007669"/>
    <property type="project" value="UniProtKB-KW"/>
</dbReference>
<evidence type="ECO:0000256" key="6">
    <source>
        <dbReference type="ARBA" id="ARBA00022970"/>
    </source>
</evidence>
<feature type="domain" description="ABC transmembrane type-1" evidence="11">
    <location>
        <begin position="203"/>
        <end position="390"/>
    </location>
</feature>
<evidence type="ECO:0000256" key="8">
    <source>
        <dbReference type="ARBA" id="ARBA00023136"/>
    </source>
</evidence>
<protein>
    <submittedName>
        <fullName evidence="12">Amino acid ABC transporter membrane protein, PAAT family</fullName>
    </submittedName>
</protein>
<dbReference type="AlphaFoldDB" id="F2N8W3"/>
<dbReference type="GO" id="GO:0022857">
    <property type="term" value="F:transmembrane transporter activity"/>
    <property type="evidence" value="ECO:0007669"/>
    <property type="project" value="InterPro"/>
</dbReference>
<accession>F2N8W3</accession>
<evidence type="ECO:0000256" key="10">
    <source>
        <dbReference type="SAM" id="MobiDB-lite"/>
    </source>
</evidence>
<keyword evidence="13" id="KW-1185">Reference proteome</keyword>
<dbReference type="PROSITE" id="PS50928">
    <property type="entry name" value="ABC_TM1"/>
    <property type="match status" value="1"/>
</dbReference>
<evidence type="ECO:0000259" key="11">
    <source>
        <dbReference type="PROSITE" id="PS50928"/>
    </source>
</evidence>
<feature type="transmembrane region" description="Helical" evidence="9">
    <location>
        <begin position="203"/>
        <end position="226"/>
    </location>
</feature>
<feature type="transmembrane region" description="Helical" evidence="9">
    <location>
        <begin position="255"/>
        <end position="281"/>
    </location>
</feature>
<evidence type="ECO:0000256" key="3">
    <source>
        <dbReference type="ARBA" id="ARBA00022448"/>
    </source>
</evidence>